<reference evidence="2" key="1">
    <citation type="submission" date="2017-02" db="EMBL/GenBank/DDBJ databases">
        <authorList>
            <person name="Varghese N."/>
            <person name="Submissions S."/>
        </authorList>
    </citation>
    <scope>NUCLEOTIDE SEQUENCE [LARGE SCALE GENOMIC DNA]</scope>
    <source>
        <strain evidence="2">ATCC 700200</strain>
    </source>
</reference>
<protein>
    <submittedName>
        <fullName evidence="1">Uridine kinase</fullName>
    </submittedName>
</protein>
<dbReference type="OrthoDB" id="9854812at2"/>
<dbReference type="Gene3D" id="3.40.50.300">
    <property type="entry name" value="P-loop containing nucleotide triphosphate hydrolases"/>
    <property type="match status" value="1"/>
</dbReference>
<dbReference type="GO" id="GO:0016301">
    <property type="term" value="F:kinase activity"/>
    <property type="evidence" value="ECO:0007669"/>
    <property type="project" value="UniProtKB-KW"/>
</dbReference>
<dbReference type="STRING" id="48467.SAMN02745166_04852"/>
<evidence type="ECO:0000313" key="1">
    <source>
        <dbReference type="EMBL" id="SKB08037.1"/>
    </source>
</evidence>
<accession>A0A1T4Z1V6</accession>
<keyword evidence="2" id="KW-1185">Reference proteome</keyword>
<dbReference type="InterPro" id="IPR027417">
    <property type="entry name" value="P-loop_NTPase"/>
</dbReference>
<name>A0A1T4Z1V6_9BACT</name>
<dbReference type="Proteomes" id="UP000190774">
    <property type="component" value="Unassembled WGS sequence"/>
</dbReference>
<sequence length="280" mass="31080">MILVELAGAGGVGKSTIAPMIAQRLREELGTEAVAALPEKDVARRHRRWTRFKRWTWTAFHPRAFWVARRASKTGHKVGSPSTWLRAFTTMGIGRSVGKKGIKVALVDQGMLRLPMKAMHADLLPQFLLPDLVLHLVADPAVLEMRRIYRSKPKHNRYLGASRLTHAQNAVTLLQTLPPDQLRDAVTKFGEKFCEPPLTESEIEQLLQAPAAQAPLTNEAAQKGRCQFEVCETFRQRGVQWREIDNSHSMEEALEACIQAILTALAAGDAKGRPSSPALA</sequence>
<keyword evidence="1" id="KW-0808">Transferase</keyword>
<evidence type="ECO:0000313" key="2">
    <source>
        <dbReference type="Proteomes" id="UP000190774"/>
    </source>
</evidence>
<dbReference type="EMBL" id="FUYE01000025">
    <property type="protein sequence ID" value="SKB08037.1"/>
    <property type="molecule type" value="Genomic_DNA"/>
</dbReference>
<dbReference type="SUPFAM" id="SSF52540">
    <property type="entry name" value="P-loop containing nucleoside triphosphate hydrolases"/>
    <property type="match status" value="1"/>
</dbReference>
<dbReference type="RefSeq" id="WP_078815965.1">
    <property type="nucleotide sequence ID" value="NZ_FUYE01000025.1"/>
</dbReference>
<dbReference type="AlphaFoldDB" id="A0A1T4Z1V6"/>
<proteinExistence type="predicted"/>
<organism evidence="1 2">
    <name type="scientific">Prosthecobacter debontii</name>
    <dbReference type="NCBI Taxonomy" id="48467"/>
    <lineage>
        <taxon>Bacteria</taxon>
        <taxon>Pseudomonadati</taxon>
        <taxon>Verrucomicrobiota</taxon>
        <taxon>Verrucomicrobiia</taxon>
        <taxon>Verrucomicrobiales</taxon>
        <taxon>Verrucomicrobiaceae</taxon>
        <taxon>Prosthecobacter</taxon>
    </lineage>
</organism>
<keyword evidence="1" id="KW-0418">Kinase</keyword>
<gene>
    <name evidence="1" type="ORF">SAMN02745166_04852</name>
</gene>